<dbReference type="SUPFAM" id="SSF56672">
    <property type="entry name" value="DNA/RNA polymerases"/>
    <property type="match status" value="1"/>
</dbReference>
<accession>A0A4P9ZJI2</accession>
<gene>
    <name evidence="1" type="ORF">BJ085DRAFT_6341</name>
</gene>
<organism evidence="1 2">
    <name type="scientific">Dimargaris cristalligena</name>
    <dbReference type="NCBI Taxonomy" id="215637"/>
    <lineage>
        <taxon>Eukaryota</taxon>
        <taxon>Fungi</taxon>
        <taxon>Fungi incertae sedis</taxon>
        <taxon>Zoopagomycota</taxon>
        <taxon>Kickxellomycotina</taxon>
        <taxon>Dimargaritomycetes</taxon>
        <taxon>Dimargaritales</taxon>
        <taxon>Dimargaritaceae</taxon>
        <taxon>Dimargaris</taxon>
    </lineage>
</organism>
<name>A0A4P9ZJI2_9FUNG</name>
<dbReference type="Proteomes" id="UP000268162">
    <property type="component" value="Unassembled WGS sequence"/>
</dbReference>
<sequence length="72" mass="7839">IRRKVICHANDVVEVLTDLQKSGLVISGMKSAFGMTKVEVLGYMCTTEGRCPTDSKIAAVLAWTRPTNAKEV</sequence>
<dbReference type="AlphaFoldDB" id="A0A4P9ZJI2"/>
<protein>
    <submittedName>
        <fullName evidence="1">Uncharacterized protein</fullName>
    </submittedName>
</protein>
<dbReference type="EMBL" id="ML004175">
    <property type="protein sequence ID" value="RKP33225.1"/>
    <property type="molecule type" value="Genomic_DNA"/>
</dbReference>
<evidence type="ECO:0000313" key="2">
    <source>
        <dbReference type="Proteomes" id="UP000268162"/>
    </source>
</evidence>
<keyword evidence="2" id="KW-1185">Reference proteome</keyword>
<evidence type="ECO:0000313" key="1">
    <source>
        <dbReference type="EMBL" id="RKP33225.1"/>
    </source>
</evidence>
<dbReference type="Gene3D" id="3.30.70.270">
    <property type="match status" value="1"/>
</dbReference>
<feature type="non-terminal residue" evidence="1">
    <location>
        <position position="72"/>
    </location>
</feature>
<dbReference type="STRING" id="215637.A0A4P9ZJI2"/>
<reference evidence="2" key="1">
    <citation type="journal article" date="2018" name="Nat. Microbiol.">
        <title>Leveraging single-cell genomics to expand the fungal tree of life.</title>
        <authorList>
            <person name="Ahrendt S.R."/>
            <person name="Quandt C.A."/>
            <person name="Ciobanu D."/>
            <person name="Clum A."/>
            <person name="Salamov A."/>
            <person name="Andreopoulos B."/>
            <person name="Cheng J.F."/>
            <person name="Woyke T."/>
            <person name="Pelin A."/>
            <person name="Henrissat B."/>
            <person name="Reynolds N.K."/>
            <person name="Benny G.L."/>
            <person name="Smith M.E."/>
            <person name="James T.Y."/>
            <person name="Grigoriev I.V."/>
        </authorList>
    </citation>
    <scope>NUCLEOTIDE SEQUENCE [LARGE SCALE GENOMIC DNA]</scope>
    <source>
        <strain evidence="2">RSA 468</strain>
    </source>
</reference>
<dbReference type="InterPro" id="IPR043502">
    <property type="entry name" value="DNA/RNA_pol_sf"/>
</dbReference>
<dbReference type="InterPro" id="IPR043128">
    <property type="entry name" value="Rev_trsase/Diguanyl_cyclase"/>
</dbReference>
<proteinExistence type="predicted"/>
<feature type="non-terminal residue" evidence="1">
    <location>
        <position position="1"/>
    </location>
</feature>